<dbReference type="GO" id="GO:0005768">
    <property type="term" value="C:endosome"/>
    <property type="evidence" value="ECO:0007669"/>
    <property type="project" value="TreeGrafter"/>
</dbReference>
<evidence type="ECO:0000259" key="4">
    <source>
        <dbReference type="Pfam" id="PF14746"/>
    </source>
</evidence>
<dbReference type="Pfam" id="PF14746">
    <property type="entry name" value="WASH-7_C"/>
    <property type="match status" value="1"/>
</dbReference>
<feature type="region of interest" description="Disordered" evidence="1">
    <location>
        <begin position="1027"/>
        <end position="1057"/>
    </location>
</feature>
<dbReference type="AlphaFoldDB" id="A0A9W7LCN6"/>
<feature type="compositionally biased region" description="Gly residues" evidence="1">
    <location>
        <begin position="1029"/>
        <end position="1038"/>
    </location>
</feature>
<dbReference type="Pfam" id="PF14745">
    <property type="entry name" value="WASH-4_N"/>
    <property type="match status" value="1"/>
</dbReference>
<organism evidence="5 6">
    <name type="scientific">Triparma columacea</name>
    <dbReference type="NCBI Taxonomy" id="722753"/>
    <lineage>
        <taxon>Eukaryota</taxon>
        <taxon>Sar</taxon>
        <taxon>Stramenopiles</taxon>
        <taxon>Ochrophyta</taxon>
        <taxon>Bolidophyceae</taxon>
        <taxon>Parmales</taxon>
        <taxon>Triparmaceae</taxon>
        <taxon>Triparma</taxon>
    </lineage>
</organism>
<dbReference type="GO" id="GO:0007032">
    <property type="term" value="P:endosome organization"/>
    <property type="evidence" value="ECO:0007669"/>
    <property type="project" value="TreeGrafter"/>
</dbReference>
<feature type="domain" description="WASH complex subunit 7 C-terminal" evidence="4">
    <location>
        <begin position="1065"/>
        <end position="1265"/>
    </location>
</feature>
<feature type="region of interest" description="Disordered" evidence="1">
    <location>
        <begin position="1195"/>
        <end position="1242"/>
    </location>
</feature>
<sequence length="1272" mass="141585">MDEMSAYSGRSVQEEIMQKLLSTVHANESHLASMSNPISADSTLDAEIDRRKVALDQGFSELVSLDNINLSSGLTKGDTSLAPPPVSITLTVPEKVLPHHVVSLFSETAGTNTRDLGDDALKSVSALSFLCDEAQELQEVATTLVSGILMFNVRPSAKIAEGDEASEKRADELILCMGNSLPFFQELHNFTLRCMRVARNIVCQIAGSLTDDVLRSVRVIPVAEALATVLSILITVDSAVANNVELNDAWRLYKMVVREKSAKNSADNVTDANFATFEKALVELDNNILSAKCFLNCIEQDLTLSSTNPSSIEVRNNTQLHNELKALVSSLYDRYNSMVGSASETTERHQLIGVYGMYALYRRILPANEVPDGKLFKKLFLLFPDRCPVINICGDASFFPANFLMEYAPFEVKGVDPSLTNKKAVDFVKRLDASFQQQAASLKTQCASWVANADSELPASARTFSTAEGQASVTAGIEQKASLVLKGVVIAYRASALVKTLLALHKALGLPLTSKLIRPVRSIIEVLKAIEATLTNRCRPAVATMHPVALRILAAAILRRFKALRSVIDSSNSTKKGSTSRRIKKLSACLAALEGSLKGTSTFGSARRFAAYVAACACSDPTIAGGVSPQDSQSAEALLRRMGLLADLDANIKRACSCDWLYFNRELLTVFVSDIYSSEQNSDVASLQLLINGACDCEQMLRCAPQLDAEGNDDESEAYVKEFRNFVMEDVLSTELIDKICRDVENDLRLHIHTKNLDHMKRSNPVLEKKTKIRPFILMPPLSVFDMVVNIHERVTFYLESSFYNLTTIALHDWLTYSEMKNLAKEKFGLELANNYLPMGSLDQGLDILQIMRNIHVFVARFNYDLNQQVFIERRPDRGAKYLNTISIDSISCSIRQHGLGILNTTVNYTYQYLSKKFHIFSQFLFDDYIRSHLAKEKRWFKKHHKDPDVDNKYPYSRAMGFVKDIRKLGVSEGKTFLDRFRILISEIGNALGYVRMVRSAGMKFCSDAVQFLPDLDEIPDFAPLAGEGLPGSDGSSGEGDEGGEGEEGGEKKKPVEGAKLSATTVTAAQNLDACIGVVKTNLKDSTDYFHLLVKVFKEVLLGGGNDHSQLDNFFMIVPSLCLSWIEASLYAKDMMYKKNRTVRDAYYSDDGFSMGIAYILSILQQHEHFDALHFFQSLQEKYAKDEANLREKQAAQDEKMRKKKEAKSKKRSFFSRSRKKSNDDDDSDSDTEGSTLQLTAKRLSAHKRESEMLYYSFKGSSIFFAQRKNME</sequence>
<comment type="caution">
    <text evidence="5">The sequence shown here is derived from an EMBL/GenBank/DDBJ whole genome shotgun (WGS) entry which is preliminary data.</text>
</comment>
<reference evidence="6" key="1">
    <citation type="journal article" date="2023" name="Commun. Biol.">
        <title>Genome analysis of Parmales, the sister group of diatoms, reveals the evolutionary specialization of diatoms from phago-mixotrophs to photoautotrophs.</title>
        <authorList>
            <person name="Ban H."/>
            <person name="Sato S."/>
            <person name="Yoshikawa S."/>
            <person name="Yamada K."/>
            <person name="Nakamura Y."/>
            <person name="Ichinomiya M."/>
            <person name="Sato N."/>
            <person name="Blanc-Mathieu R."/>
            <person name="Endo H."/>
            <person name="Kuwata A."/>
            <person name="Ogata H."/>
        </authorList>
    </citation>
    <scope>NUCLEOTIDE SEQUENCE [LARGE SCALE GENOMIC DNA]</scope>
</reference>
<dbReference type="PANTHER" id="PTHR31409">
    <property type="entry name" value="WASH COMPLEX SUBUNIT 4"/>
    <property type="match status" value="1"/>
</dbReference>
<evidence type="ECO:0000259" key="3">
    <source>
        <dbReference type="Pfam" id="PF14745"/>
    </source>
</evidence>
<dbReference type="GO" id="GO:0071203">
    <property type="term" value="C:WASH complex"/>
    <property type="evidence" value="ECO:0007669"/>
    <property type="project" value="InterPro"/>
</dbReference>
<feature type="domain" description="WASH complex subunit 4 N-terminal" evidence="3">
    <location>
        <begin position="122"/>
        <end position="658"/>
    </location>
</feature>
<proteinExistence type="predicted"/>
<gene>
    <name evidence="5" type="ORF">TrCOL_g9326</name>
</gene>
<accession>A0A9W7LCN6</accession>
<dbReference type="InterPro" id="IPR028282">
    <property type="entry name" value="WASH-7_central"/>
</dbReference>
<dbReference type="PANTHER" id="PTHR31409:SF0">
    <property type="entry name" value="WASH COMPLEX SUBUNIT 4"/>
    <property type="match status" value="1"/>
</dbReference>
<evidence type="ECO:0000313" key="6">
    <source>
        <dbReference type="Proteomes" id="UP001165065"/>
    </source>
</evidence>
<evidence type="ECO:0000259" key="2">
    <source>
        <dbReference type="Pfam" id="PF14744"/>
    </source>
</evidence>
<protein>
    <submittedName>
        <fullName evidence="5">Uncharacterized protein</fullName>
    </submittedName>
</protein>
<feature type="compositionally biased region" description="Basic residues" evidence="1">
    <location>
        <begin position="1202"/>
        <end position="1220"/>
    </location>
</feature>
<keyword evidence="6" id="KW-1185">Reference proteome</keyword>
<dbReference type="EMBL" id="BRYA01001530">
    <property type="protein sequence ID" value="GMI45013.1"/>
    <property type="molecule type" value="Genomic_DNA"/>
</dbReference>
<feature type="domain" description="WASH complex subunit 7 central" evidence="2">
    <location>
        <begin position="660"/>
        <end position="1017"/>
    </location>
</feature>
<dbReference type="Pfam" id="PF14744">
    <property type="entry name" value="WASH-7_mid"/>
    <property type="match status" value="1"/>
</dbReference>
<dbReference type="OrthoDB" id="10261210at2759"/>
<evidence type="ECO:0000256" key="1">
    <source>
        <dbReference type="SAM" id="MobiDB-lite"/>
    </source>
</evidence>
<evidence type="ECO:0000313" key="5">
    <source>
        <dbReference type="EMBL" id="GMI45013.1"/>
    </source>
</evidence>
<name>A0A9W7LCN6_9STRA</name>
<dbReference type="GO" id="GO:0016197">
    <property type="term" value="P:endosomal transport"/>
    <property type="evidence" value="ECO:0007669"/>
    <property type="project" value="TreeGrafter"/>
</dbReference>
<dbReference type="InterPro" id="IPR027307">
    <property type="entry name" value="WASH7"/>
</dbReference>
<dbReference type="InterPro" id="IPR028283">
    <property type="entry name" value="WASH-7_C"/>
</dbReference>
<dbReference type="InterPro" id="IPR028191">
    <property type="entry name" value="WASH-4_N"/>
</dbReference>
<feature type="compositionally biased region" description="Acidic residues" evidence="1">
    <location>
        <begin position="1039"/>
        <end position="1048"/>
    </location>
</feature>
<dbReference type="Proteomes" id="UP001165065">
    <property type="component" value="Unassembled WGS sequence"/>
</dbReference>